<feature type="signal peptide" evidence="2">
    <location>
        <begin position="1"/>
        <end position="18"/>
    </location>
</feature>
<dbReference type="RefSeq" id="WP_107828090.1">
    <property type="nucleotide sequence ID" value="NZ_CP160205.1"/>
</dbReference>
<sequence length="465" mass="51481">MRKCLALILILLSFTAKAQIKLPAFFADGMVLQQKKQVKIWGTAPAGKRIYLSTSWDRKRYHAQADSAGKWLVKVATPSAGGPYQIHISGAGKVSITNILIGEVWLCSGQSNMDIPLKGYPNTPILNANDILMDAPDDGLRLFHVGLRTSAQPQTDVKGNWQAADAASAQTFSAVGYQFARFIHQHLKVPVGIIQATWAGSAIEAWMDKQLVADVLKDSLATDKSLSNAEHRTPGNIYNGMIAPLMGYSMAGVIWYQGEQNRFNYYSYPALQTAMVTAWRKGWESGDWPFYYVQIAPMRYPVLQQTLAPRMREAQLKITQTLANSGVAIAIDAGEEHNIHPANKTIIARRLAYWALGANYQKKGITYKNPRFDTLVVDKDTARVKFADAPNGLTTFGKNITQFEIAGSDKVFYPATAVLRANTVNVHSDSVKHPVAIRYAFKDWATGELYSTDGLPVSSFRTDNW</sequence>
<reference evidence="4 5" key="1">
    <citation type="submission" date="2018-04" db="EMBL/GenBank/DDBJ databases">
        <title>Genomic Encyclopedia of Archaeal and Bacterial Type Strains, Phase II (KMG-II): from individual species to whole genera.</title>
        <authorList>
            <person name="Goeker M."/>
        </authorList>
    </citation>
    <scope>NUCLEOTIDE SEQUENCE [LARGE SCALE GENOMIC DNA]</scope>
    <source>
        <strain evidence="4 5">DSM 26809</strain>
    </source>
</reference>
<organism evidence="4 5">
    <name type="scientific">Mucilaginibacter yixingensis</name>
    <dbReference type="NCBI Taxonomy" id="1295612"/>
    <lineage>
        <taxon>Bacteria</taxon>
        <taxon>Pseudomonadati</taxon>
        <taxon>Bacteroidota</taxon>
        <taxon>Sphingobacteriia</taxon>
        <taxon>Sphingobacteriales</taxon>
        <taxon>Sphingobacteriaceae</taxon>
        <taxon>Mucilaginibacter</taxon>
    </lineage>
</organism>
<dbReference type="AlphaFoldDB" id="A0A2T5JAK3"/>
<dbReference type="PANTHER" id="PTHR22901">
    <property type="entry name" value="SIALATE O-ACETYLESTERASE"/>
    <property type="match status" value="1"/>
</dbReference>
<dbReference type="InterPro" id="IPR036514">
    <property type="entry name" value="SGNH_hydro_sf"/>
</dbReference>
<dbReference type="GO" id="GO:0001681">
    <property type="term" value="F:sialate O-acetylesterase activity"/>
    <property type="evidence" value="ECO:0007669"/>
    <property type="project" value="InterPro"/>
</dbReference>
<dbReference type="OrthoDB" id="9816001at2"/>
<proteinExistence type="predicted"/>
<dbReference type="Proteomes" id="UP000244168">
    <property type="component" value="Unassembled WGS sequence"/>
</dbReference>
<keyword evidence="2" id="KW-0732">Signal</keyword>
<gene>
    <name evidence="4" type="ORF">C8P68_10347</name>
</gene>
<dbReference type="InterPro" id="IPR039329">
    <property type="entry name" value="SIAE"/>
</dbReference>
<evidence type="ECO:0000313" key="5">
    <source>
        <dbReference type="Proteomes" id="UP000244168"/>
    </source>
</evidence>
<dbReference type="Gene3D" id="3.40.50.1110">
    <property type="entry name" value="SGNH hydrolase"/>
    <property type="match status" value="1"/>
</dbReference>
<evidence type="ECO:0000256" key="1">
    <source>
        <dbReference type="ARBA" id="ARBA00022801"/>
    </source>
</evidence>
<dbReference type="EMBL" id="QAOQ01000003">
    <property type="protein sequence ID" value="PTQ97888.1"/>
    <property type="molecule type" value="Genomic_DNA"/>
</dbReference>
<evidence type="ECO:0000313" key="4">
    <source>
        <dbReference type="EMBL" id="PTQ97888.1"/>
    </source>
</evidence>
<comment type="caution">
    <text evidence="4">The sequence shown here is derived from an EMBL/GenBank/DDBJ whole genome shotgun (WGS) entry which is preliminary data.</text>
</comment>
<keyword evidence="1" id="KW-0378">Hydrolase</keyword>
<protein>
    <submittedName>
        <fullName evidence="4">Sialate O-acetylesterase</fullName>
    </submittedName>
</protein>
<accession>A0A2T5JAK3</accession>
<dbReference type="GO" id="GO:0005975">
    <property type="term" value="P:carbohydrate metabolic process"/>
    <property type="evidence" value="ECO:0007669"/>
    <property type="project" value="TreeGrafter"/>
</dbReference>
<dbReference type="Pfam" id="PF03629">
    <property type="entry name" value="SASA"/>
    <property type="match status" value="1"/>
</dbReference>
<feature type="chain" id="PRO_5015722535" evidence="2">
    <location>
        <begin position="19"/>
        <end position="465"/>
    </location>
</feature>
<dbReference type="PANTHER" id="PTHR22901:SF0">
    <property type="entry name" value="SIALATE O-ACETYLESTERASE"/>
    <property type="match status" value="1"/>
</dbReference>
<evidence type="ECO:0000259" key="3">
    <source>
        <dbReference type="Pfam" id="PF03629"/>
    </source>
</evidence>
<name>A0A2T5JAK3_9SPHI</name>
<evidence type="ECO:0000256" key="2">
    <source>
        <dbReference type="SAM" id="SignalP"/>
    </source>
</evidence>
<dbReference type="SUPFAM" id="SSF52266">
    <property type="entry name" value="SGNH hydrolase"/>
    <property type="match status" value="1"/>
</dbReference>
<feature type="domain" description="Sialate O-acetylesterase" evidence="3">
    <location>
        <begin position="103"/>
        <end position="340"/>
    </location>
</feature>
<keyword evidence="5" id="KW-1185">Reference proteome</keyword>
<dbReference type="InterPro" id="IPR005181">
    <property type="entry name" value="SASA"/>
</dbReference>